<dbReference type="GO" id="GO:0003700">
    <property type="term" value="F:DNA-binding transcription factor activity"/>
    <property type="evidence" value="ECO:0007669"/>
    <property type="project" value="InterPro"/>
</dbReference>
<dbReference type="PANTHER" id="PTHR42756:SF1">
    <property type="entry name" value="TRANSCRIPTIONAL REPRESSOR OF EMRAB OPERON"/>
    <property type="match status" value="1"/>
</dbReference>
<evidence type="ECO:0000313" key="6">
    <source>
        <dbReference type="EMBL" id="WJW69005.1"/>
    </source>
</evidence>
<dbReference type="SMART" id="SM00347">
    <property type="entry name" value="HTH_MARR"/>
    <property type="match status" value="1"/>
</dbReference>
<evidence type="ECO:0000256" key="2">
    <source>
        <dbReference type="ARBA" id="ARBA00023125"/>
    </source>
</evidence>
<dbReference type="InterPro" id="IPR036390">
    <property type="entry name" value="WH_DNA-bd_sf"/>
</dbReference>
<gene>
    <name evidence="5" type="ORF">HXX08_24735</name>
    <name evidence="6" type="ORF">OZ401_002596</name>
</gene>
<dbReference type="Proteomes" id="UP001431572">
    <property type="component" value="Chromosome 2"/>
</dbReference>
<dbReference type="Pfam" id="PF01047">
    <property type="entry name" value="MarR"/>
    <property type="match status" value="1"/>
</dbReference>
<keyword evidence="3" id="KW-0804">Transcription</keyword>
<dbReference type="RefSeq" id="WP_341470908.1">
    <property type="nucleotide sequence ID" value="NZ_CP128400.1"/>
</dbReference>
<evidence type="ECO:0000313" key="7">
    <source>
        <dbReference type="Proteomes" id="UP000521676"/>
    </source>
</evidence>
<dbReference type="SUPFAM" id="SSF46785">
    <property type="entry name" value="Winged helix' DNA-binding domain"/>
    <property type="match status" value="1"/>
</dbReference>
<evidence type="ECO:0000313" key="5">
    <source>
        <dbReference type="EMBL" id="NWJ49077.1"/>
    </source>
</evidence>
<protein>
    <submittedName>
        <fullName evidence="5 6">Winged helix-turn-helix transcriptional regulator</fullName>
    </submittedName>
</protein>
<keyword evidence="2" id="KW-0238">DNA-binding</keyword>
<feature type="domain" description="HTH marR-type" evidence="4">
    <location>
        <begin position="21"/>
        <end position="151"/>
    </location>
</feature>
<dbReference type="AlphaFoldDB" id="A0A8T7MAA9"/>
<evidence type="ECO:0000313" key="8">
    <source>
        <dbReference type="Proteomes" id="UP001431572"/>
    </source>
</evidence>
<proteinExistence type="predicted"/>
<dbReference type="InterPro" id="IPR036388">
    <property type="entry name" value="WH-like_DNA-bd_sf"/>
</dbReference>
<dbReference type="Gene3D" id="1.10.10.10">
    <property type="entry name" value="Winged helix-like DNA-binding domain superfamily/Winged helix DNA-binding domain"/>
    <property type="match status" value="1"/>
</dbReference>
<evidence type="ECO:0000259" key="4">
    <source>
        <dbReference type="PROSITE" id="PS50995"/>
    </source>
</evidence>
<dbReference type="EMBL" id="JACATZ010000003">
    <property type="protein sequence ID" value="NWJ49077.1"/>
    <property type="molecule type" value="Genomic_DNA"/>
</dbReference>
<dbReference type="PANTHER" id="PTHR42756">
    <property type="entry name" value="TRANSCRIPTIONAL REGULATOR, MARR"/>
    <property type="match status" value="1"/>
</dbReference>
<organism evidence="5 7">
    <name type="scientific">Candidatus Chlorohelix allophototropha</name>
    <dbReference type="NCBI Taxonomy" id="3003348"/>
    <lineage>
        <taxon>Bacteria</taxon>
        <taxon>Bacillati</taxon>
        <taxon>Chloroflexota</taxon>
        <taxon>Chloroflexia</taxon>
        <taxon>Candidatus Chloroheliales</taxon>
        <taxon>Candidatus Chloroheliaceae</taxon>
        <taxon>Candidatus Chlorohelix</taxon>
    </lineage>
</organism>
<dbReference type="EMBL" id="CP128400">
    <property type="protein sequence ID" value="WJW69005.1"/>
    <property type="molecule type" value="Genomic_DNA"/>
</dbReference>
<reference evidence="5 7" key="1">
    <citation type="submission" date="2020-06" db="EMBL/GenBank/DDBJ databases">
        <title>Anoxygenic phototrophic Chloroflexota member uses a Type I reaction center.</title>
        <authorList>
            <person name="Tsuji J.M."/>
            <person name="Shaw N.A."/>
            <person name="Nagashima S."/>
            <person name="Venkiteswaran J."/>
            <person name="Schiff S.L."/>
            <person name="Hanada S."/>
            <person name="Tank M."/>
            <person name="Neufeld J.D."/>
        </authorList>
    </citation>
    <scope>NUCLEOTIDE SEQUENCE [LARGE SCALE GENOMIC DNA]</scope>
    <source>
        <strain evidence="5">L227-S17</strain>
    </source>
</reference>
<reference evidence="6" key="2">
    <citation type="journal article" date="2024" name="Nature">
        <title>Anoxygenic phototroph of the Chloroflexota uses a type I reaction centre.</title>
        <authorList>
            <person name="Tsuji J.M."/>
            <person name="Shaw N.A."/>
            <person name="Nagashima S."/>
            <person name="Venkiteswaran J.J."/>
            <person name="Schiff S.L."/>
            <person name="Watanabe T."/>
            <person name="Fukui M."/>
            <person name="Hanada S."/>
            <person name="Tank M."/>
            <person name="Neufeld J.D."/>
        </authorList>
    </citation>
    <scope>NUCLEOTIDE SEQUENCE</scope>
    <source>
        <strain evidence="6">L227-S17</strain>
    </source>
</reference>
<keyword evidence="8" id="KW-1185">Reference proteome</keyword>
<dbReference type="PROSITE" id="PS50995">
    <property type="entry name" value="HTH_MARR_2"/>
    <property type="match status" value="1"/>
</dbReference>
<evidence type="ECO:0000256" key="3">
    <source>
        <dbReference type="ARBA" id="ARBA00023163"/>
    </source>
</evidence>
<dbReference type="InterPro" id="IPR000835">
    <property type="entry name" value="HTH_MarR-typ"/>
</dbReference>
<name>A0A8T7MAA9_9CHLR</name>
<dbReference type="Proteomes" id="UP000521676">
    <property type="component" value="Unassembled WGS sequence"/>
</dbReference>
<accession>A0A8T7MAA9</accession>
<evidence type="ECO:0000256" key="1">
    <source>
        <dbReference type="ARBA" id="ARBA00023015"/>
    </source>
</evidence>
<keyword evidence="1" id="KW-0805">Transcription regulation</keyword>
<sequence length="167" mass="19116">MDKLNNTIPTPPQFFSDQSEDSFLPRLLGQTLLAIRQVLEKTLGVNHITGRIMLILAHEDGITQNYLTGCIGVDASMITRTVKEMETDLGWIRRERDHTDNRLVRVFLTETGIIQANIILQQVKALNQQLTSKLSQSDLAQMKNYLYILEETARSIFENNFNEAEHK</sequence>
<dbReference type="GO" id="GO:0003677">
    <property type="term" value="F:DNA binding"/>
    <property type="evidence" value="ECO:0007669"/>
    <property type="project" value="UniProtKB-KW"/>
</dbReference>